<organism evidence="1 2">
    <name type="scientific">Penicillium roqueforti (strain FM164)</name>
    <dbReference type="NCBI Taxonomy" id="1365484"/>
    <lineage>
        <taxon>Eukaryota</taxon>
        <taxon>Fungi</taxon>
        <taxon>Dikarya</taxon>
        <taxon>Ascomycota</taxon>
        <taxon>Pezizomycotina</taxon>
        <taxon>Eurotiomycetes</taxon>
        <taxon>Eurotiomycetidae</taxon>
        <taxon>Eurotiales</taxon>
        <taxon>Aspergillaceae</taxon>
        <taxon>Penicillium</taxon>
    </lineage>
</organism>
<gene>
    <name evidence="1" type="ORF">PROQFM164_S01g001762</name>
</gene>
<dbReference type="EMBL" id="HG792015">
    <property type="protein sequence ID" value="CDM27951.1"/>
    <property type="molecule type" value="Genomic_DNA"/>
</dbReference>
<dbReference type="Proteomes" id="UP000030686">
    <property type="component" value="Unassembled WGS sequence"/>
</dbReference>
<dbReference type="AlphaFoldDB" id="W6PVZ6"/>
<sequence length="68" mass="7809">MTCVSIELGLQFESASRNHELARSVITNHSLRCSCQFDHSAHAARSRRCLCEYAKTTIFSKTVVWYTR</sequence>
<evidence type="ECO:0000313" key="1">
    <source>
        <dbReference type="EMBL" id="CDM27951.1"/>
    </source>
</evidence>
<proteinExistence type="predicted"/>
<keyword evidence="2" id="KW-1185">Reference proteome</keyword>
<protein>
    <submittedName>
        <fullName evidence="1">Genomic scaffold, ProqFM164S01</fullName>
    </submittedName>
</protein>
<reference evidence="1" key="1">
    <citation type="journal article" date="2014" name="Nat. Commun.">
        <title>Multiple recent horizontal transfers of a large genomic region in cheese making fungi.</title>
        <authorList>
            <person name="Cheeseman K."/>
            <person name="Ropars J."/>
            <person name="Renault P."/>
            <person name="Dupont J."/>
            <person name="Gouzy J."/>
            <person name="Branca A."/>
            <person name="Abraham A.L."/>
            <person name="Ceppi M."/>
            <person name="Conseiller E."/>
            <person name="Debuchy R."/>
            <person name="Malagnac F."/>
            <person name="Goarin A."/>
            <person name="Silar P."/>
            <person name="Lacoste S."/>
            <person name="Sallet E."/>
            <person name="Bensimon A."/>
            <person name="Giraud T."/>
            <person name="Brygoo Y."/>
        </authorList>
    </citation>
    <scope>NUCLEOTIDE SEQUENCE [LARGE SCALE GENOMIC DNA]</scope>
    <source>
        <strain evidence="1">FM164</strain>
    </source>
</reference>
<evidence type="ECO:0000313" key="2">
    <source>
        <dbReference type="Proteomes" id="UP000030686"/>
    </source>
</evidence>
<accession>W6PVZ6</accession>
<name>W6PVZ6_PENRF</name>